<dbReference type="RefSeq" id="WP_004098442.1">
    <property type="nucleotide sequence ID" value="NZ_AFGF01000211.1"/>
</dbReference>
<dbReference type="Pfam" id="PF12833">
    <property type="entry name" value="HTH_18"/>
    <property type="match status" value="1"/>
</dbReference>
<dbReference type="PANTHER" id="PTHR43280">
    <property type="entry name" value="ARAC-FAMILY TRANSCRIPTIONAL REGULATOR"/>
    <property type="match status" value="1"/>
</dbReference>
<keyword evidence="4" id="KW-0479">Metal-binding</keyword>
<evidence type="ECO:0000256" key="1">
    <source>
        <dbReference type="ARBA" id="ARBA00001947"/>
    </source>
</evidence>
<keyword evidence="6" id="KW-0862">Zinc</keyword>
<dbReference type="PROSITE" id="PS01124">
    <property type="entry name" value="HTH_ARAC_FAMILY_2"/>
    <property type="match status" value="1"/>
</dbReference>
<dbReference type="PIRSF" id="PIRSF000408">
    <property type="entry name" value="Alkyltransferas_AdaA"/>
    <property type="match status" value="1"/>
</dbReference>
<protein>
    <submittedName>
        <fullName evidence="15">Transcriptional regulator, AraC family protein</fullName>
    </submittedName>
</protein>
<dbReference type="InterPro" id="IPR035451">
    <property type="entry name" value="Ada-like_dom_sf"/>
</dbReference>
<dbReference type="SUPFAM" id="SSF57884">
    <property type="entry name" value="Ada DNA repair protein, N-terminal domain (N-Ada 10)"/>
    <property type="match status" value="1"/>
</dbReference>
<dbReference type="GO" id="GO:0003700">
    <property type="term" value="F:DNA-binding transcription factor activity"/>
    <property type="evidence" value="ECO:0007669"/>
    <property type="project" value="InterPro"/>
</dbReference>
<keyword evidence="8" id="KW-0238">DNA-binding</keyword>
<feature type="domain" description="HTH araC/xylS-type" evidence="14">
    <location>
        <begin position="83"/>
        <end position="181"/>
    </location>
</feature>
<keyword evidence="11" id="KW-0234">DNA repair</keyword>
<dbReference type="GO" id="GO:0043565">
    <property type="term" value="F:sequence-specific DNA binding"/>
    <property type="evidence" value="ECO:0007669"/>
    <property type="project" value="InterPro"/>
</dbReference>
<dbReference type="GO" id="GO:0008270">
    <property type="term" value="F:zinc ion binding"/>
    <property type="evidence" value="ECO:0007669"/>
    <property type="project" value="InterPro"/>
</dbReference>
<evidence type="ECO:0000256" key="4">
    <source>
        <dbReference type="ARBA" id="ARBA00022723"/>
    </source>
</evidence>
<dbReference type="AlphaFoldDB" id="F7NNA1"/>
<dbReference type="EMBL" id="AFGF01000211">
    <property type="protein sequence ID" value="EGO62486.1"/>
    <property type="molecule type" value="Genomic_DNA"/>
</dbReference>
<keyword evidence="3" id="KW-0808">Transferase</keyword>
<evidence type="ECO:0000256" key="9">
    <source>
        <dbReference type="ARBA" id="ARBA00023159"/>
    </source>
</evidence>
<dbReference type="Pfam" id="PF02805">
    <property type="entry name" value="Ada_Zn_binding"/>
    <property type="match status" value="1"/>
</dbReference>
<evidence type="ECO:0000256" key="6">
    <source>
        <dbReference type="ARBA" id="ARBA00022833"/>
    </source>
</evidence>
<keyword evidence="10" id="KW-0804">Transcription</keyword>
<dbReference type="SMART" id="SM00342">
    <property type="entry name" value="HTH_ARAC"/>
    <property type="match status" value="1"/>
</dbReference>
<keyword evidence="2" id="KW-0489">Methyltransferase</keyword>
<organism evidence="15 16">
    <name type="scientific">Acetonema longum DSM 6540</name>
    <dbReference type="NCBI Taxonomy" id="1009370"/>
    <lineage>
        <taxon>Bacteria</taxon>
        <taxon>Bacillati</taxon>
        <taxon>Bacillota</taxon>
        <taxon>Negativicutes</taxon>
        <taxon>Acetonemataceae</taxon>
        <taxon>Acetonema</taxon>
    </lineage>
</organism>
<dbReference type="InterPro" id="IPR004026">
    <property type="entry name" value="Ada_DNA_repair_Zn-bd"/>
</dbReference>
<dbReference type="Proteomes" id="UP000003240">
    <property type="component" value="Unassembled WGS sequence"/>
</dbReference>
<evidence type="ECO:0000259" key="14">
    <source>
        <dbReference type="PROSITE" id="PS01124"/>
    </source>
</evidence>
<dbReference type="GO" id="GO:0006307">
    <property type="term" value="P:DNA alkylation repair"/>
    <property type="evidence" value="ECO:0007669"/>
    <property type="project" value="UniProtKB-ARBA"/>
</dbReference>
<dbReference type="Gene3D" id="1.10.10.60">
    <property type="entry name" value="Homeodomain-like"/>
    <property type="match status" value="2"/>
</dbReference>
<evidence type="ECO:0000256" key="7">
    <source>
        <dbReference type="ARBA" id="ARBA00023015"/>
    </source>
</evidence>
<keyword evidence="16" id="KW-1185">Reference proteome</keyword>
<feature type="coiled-coil region" evidence="12">
    <location>
        <begin position="82"/>
        <end position="109"/>
    </location>
</feature>
<evidence type="ECO:0000256" key="10">
    <source>
        <dbReference type="ARBA" id="ARBA00023163"/>
    </source>
</evidence>
<evidence type="ECO:0000256" key="5">
    <source>
        <dbReference type="ARBA" id="ARBA00022763"/>
    </source>
</evidence>
<accession>F7NNA1</accession>
<proteinExistence type="predicted"/>
<evidence type="ECO:0000256" key="8">
    <source>
        <dbReference type="ARBA" id="ARBA00023125"/>
    </source>
</evidence>
<dbReference type="InterPro" id="IPR020449">
    <property type="entry name" value="Tscrpt_reg_AraC-type_HTH"/>
</dbReference>
<dbReference type="PRINTS" id="PR00032">
    <property type="entry name" value="HTHARAC"/>
</dbReference>
<dbReference type="GO" id="GO:0008168">
    <property type="term" value="F:methyltransferase activity"/>
    <property type="evidence" value="ECO:0007669"/>
    <property type="project" value="UniProtKB-KW"/>
</dbReference>
<evidence type="ECO:0000313" key="16">
    <source>
        <dbReference type="Proteomes" id="UP000003240"/>
    </source>
</evidence>
<dbReference type="InterPro" id="IPR018062">
    <property type="entry name" value="HTH_AraC-typ_CS"/>
</dbReference>
<evidence type="ECO:0000256" key="2">
    <source>
        <dbReference type="ARBA" id="ARBA00022603"/>
    </source>
</evidence>
<dbReference type="InterPro" id="IPR018060">
    <property type="entry name" value="HTH_AraC"/>
</dbReference>
<evidence type="ECO:0000256" key="11">
    <source>
        <dbReference type="ARBA" id="ARBA00023204"/>
    </source>
</evidence>
<dbReference type="FunFam" id="3.40.10.10:FF:000001">
    <property type="entry name" value="DNA-3-methyladenine glycosylase 2"/>
    <property type="match status" value="1"/>
</dbReference>
<dbReference type="InterPro" id="IPR016220">
    <property type="entry name" value="Me-P-triester_DNA_alkyl-Trfase"/>
</dbReference>
<dbReference type="PANTHER" id="PTHR43280:SF2">
    <property type="entry name" value="HTH-TYPE TRANSCRIPTIONAL REGULATOR EXSA"/>
    <property type="match status" value="1"/>
</dbReference>
<dbReference type="SUPFAM" id="SSF46689">
    <property type="entry name" value="Homeodomain-like"/>
    <property type="match status" value="2"/>
</dbReference>
<gene>
    <name evidence="15" type="ORF">ALO_17930</name>
</gene>
<dbReference type="InterPro" id="IPR009057">
    <property type="entry name" value="Homeodomain-like_sf"/>
</dbReference>
<evidence type="ECO:0000256" key="12">
    <source>
        <dbReference type="SAM" id="Coils"/>
    </source>
</evidence>
<dbReference type="eggNOG" id="COG2169">
    <property type="taxonomic scope" value="Bacteria"/>
</dbReference>
<keyword evidence="5" id="KW-0227">DNA damage</keyword>
<sequence length="194" mass="22641">MGHSEDELWQAVINCDERLDGEFFYGVKTVGVYCRPSCKSRTPLRKNVHYFKTRPEAEKAGFRPCKRCRPDLFDYDPMLKIASQTKALIDDYYRERERLKEEMKHLGVSANHLSVIFKRHYGVPPKDYLNQKRIESAKKLLAETALPIIEIAEDIGFDSLSAFYGFFRRQTGTTPNSYRREHRTAKKATEEHVS</sequence>
<evidence type="ECO:0000256" key="13">
    <source>
        <dbReference type="SAM" id="MobiDB-lite"/>
    </source>
</evidence>
<dbReference type="GO" id="GO:0032259">
    <property type="term" value="P:methylation"/>
    <property type="evidence" value="ECO:0007669"/>
    <property type="project" value="UniProtKB-KW"/>
</dbReference>
<dbReference type="OrthoDB" id="9783680at2"/>
<evidence type="ECO:0000256" key="3">
    <source>
        <dbReference type="ARBA" id="ARBA00022679"/>
    </source>
</evidence>
<dbReference type="STRING" id="1009370.ALO_17930"/>
<evidence type="ECO:0000313" key="15">
    <source>
        <dbReference type="EMBL" id="EGO62486.1"/>
    </source>
</evidence>
<reference evidence="15 16" key="1">
    <citation type="journal article" date="2011" name="EMBO J.">
        <title>Structural diversity of bacterial flagellar motors.</title>
        <authorList>
            <person name="Chen S."/>
            <person name="Beeby M."/>
            <person name="Murphy G.E."/>
            <person name="Leadbetter J.R."/>
            <person name="Hendrixson D.R."/>
            <person name="Briegel A."/>
            <person name="Li Z."/>
            <person name="Shi J."/>
            <person name="Tocheva E.I."/>
            <person name="Muller A."/>
            <person name="Dobro M.J."/>
            <person name="Jensen G.J."/>
        </authorList>
    </citation>
    <scope>NUCLEOTIDE SEQUENCE [LARGE SCALE GENOMIC DNA]</scope>
    <source>
        <strain evidence="15 16">DSM 6540</strain>
    </source>
</reference>
<keyword evidence="9" id="KW-0010">Activator</keyword>
<comment type="cofactor">
    <cofactor evidence="1">
        <name>Zn(2+)</name>
        <dbReference type="ChEBI" id="CHEBI:29105"/>
    </cofactor>
</comment>
<feature type="region of interest" description="Disordered" evidence="13">
    <location>
        <begin position="174"/>
        <end position="194"/>
    </location>
</feature>
<keyword evidence="7" id="KW-0805">Transcription regulation</keyword>
<name>F7NNA1_9FIRM</name>
<keyword evidence="12" id="KW-0175">Coiled coil</keyword>
<dbReference type="PROSITE" id="PS00041">
    <property type="entry name" value="HTH_ARAC_FAMILY_1"/>
    <property type="match status" value="1"/>
</dbReference>
<comment type="caution">
    <text evidence="15">The sequence shown here is derived from an EMBL/GenBank/DDBJ whole genome shotgun (WGS) entry which is preliminary data.</text>
</comment>
<dbReference type="Gene3D" id="3.40.10.10">
    <property type="entry name" value="DNA Methylphosphotriester Repair Domain"/>
    <property type="match status" value="1"/>
</dbReference>